<dbReference type="Proteomes" id="UP000694388">
    <property type="component" value="Unplaced"/>
</dbReference>
<keyword evidence="2" id="KW-0697">Rotamase</keyword>
<dbReference type="GeneTree" id="ENSGT00940000154514"/>
<evidence type="ECO:0000256" key="1">
    <source>
        <dbReference type="ARBA" id="ARBA00022553"/>
    </source>
</evidence>
<dbReference type="CDD" id="cd21063">
    <property type="entry name" value="BTHB_FKBP25"/>
    <property type="match status" value="1"/>
</dbReference>
<dbReference type="InterPro" id="IPR046357">
    <property type="entry name" value="PPIase_dom_sf"/>
</dbReference>
<evidence type="ECO:0000313" key="5">
    <source>
        <dbReference type="Ensembl" id="ENSEBUP00000026383.1"/>
    </source>
</evidence>
<proteinExistence type="predicted"/>
<reference evidence="5" key="1">
    <citation type="submission" date="2025-08" db="UniProtKB">
        <authorList>
            <consortium name="Ensembl"/>
        </authorList>
    </citation>
    <scope>IDENTIFICATION</scope>
</reference>
<dbReference type="AlphaFoldDB" id="A0A8C4R8C8"/>
<evidence type="ECO:0000259" key="4">
    <source>
        <dbReference type="PROSITE" id="PS50059"/>
    </source>
</evidence>
<organism evidence="5 6">
    <name type="scientific">Eptatretus burgeri</name>
    <name type="common">Inshore hagfish</name>
    <dbReference type="NCBI Taxonomy" id="7764"/>
    <lineage>
        <taxon>Eukaryota</taxon>
        <taxon>Metazoa</taxon>
        <taxon>Chordata</taxon>
        <taxon>Craniata</taxon>
        <taxon>Vertebrata</taxon>
        <taxon>Cyclostomata</taxon>
        <taxon>Myxini</taxon>
        <taxon>Myxiniformes</taxon>
        <taxon>Myxinidae</taxon>
        <taxon>Eptatretinae</taxon>
        <taxon>Eptatretus</taxon>
    </lineage>
</organism>
<dbReference type="Gene3D" id="3.10.50.40">
    <property type="match status" value="1"/>
</dbReference>
<comment type="catalytic activity">
    <reaction evidence="2">
        <text>[protein]-peptidylproline (omega=180) = [protein]-peptidylproline (omega=0)</text>
        <dbReference type="Rhea" id="RHEA:16237"/>
        <dbReference type="Rhea" id="RHEA-COMP:10747"/>
        <dbReference type="Rhea" id="RHEA-COMP:10748"/>
        <dbReference type="ChEBI" id="CHEBI:83833"/>
        <dbReference type="ChEBI" id="CHEBI:83834"/>
        <dbReference type="EC" id="5.2.1.8"/>
    </reaction>
</comment>
<keyword evidence="2" id="KW-0413">Isomerase</keyword>
<sequence length="247" mass="27238">MRGWSENSHAISKDRSFPQTSMAAKKGPWSVQDLQGDRVSKKEIIQLLQQQASHQFLEEQKLLGSLKNVAKTSTKDHLVKSYELLLKNQKFKDDKAENVQSKPSKGVGKKPAADSKSTVATAAPPVVEEPPKYSKSVLKRGDKLSYPQRGDTVACWYKGMLEDGTVFDSNLPAGGRKGKSAKPLTFKVGVGKVIKGWDEALMTMSNGEKARLEIESEWAYGKKGLPDGKYPSWTVCCRFLSASIIFA</sequence>
<evidence type="ECO:0000256" key="3">
    <source>
        <dbReference type="SAM" id="MobiDB-lite"/>
    </source>
</evidence>
<keyword evidence="1" id="KW-0597">Phosphoprotein</keyword>
<dbReference type="InterPro" id="IPR001179">
    <property type="entry name" value="PPIase_FKBP_dom"/>
</dbReference>
<dbReference type="Gene3D" id="1.10.720.80">
    <property type="match status" value="1"/>
</dbReference>
<dbReference type="GO" id="GO:0003755">
    <property type="term" value="F:peptidyl-prolyl cis-trans isomerase activity"/>
    <property type="evidence" value="ECO:0007669"/>
    <property type="project" value="UniProtKB-KW"/>
</dbReference>
<evidence type="ECO:0000256" key="2">
    <source>
        <dbReference type="PROSITE-ProRule" id="PRU00277"/>
    </source>
</evidence>
<dbReference type="PANTHER" id="PTHR46493:SF1">
    <property type="entry name" value="PEPTIDYL-PROLYL CIS-TRANS ISOMERASE FKBP3"/>
    <property type="match status" value="1"/>
</dbReference>
<feature type="domain" description="PPIase FKBP-type" evidence="4">
    <location>
        <begin position="150"/>
        <end position="231"/>
    </location>
</feature>
<dbReference type="PANTHER" id="PTHR46493">
    <property type="entry name" value="PEPTIDYL-PROLYL CIS-TRANS ISOMERASE FKBP3"/>
    <property type="match status" value="1"/>
</dbReference>
<dbReference type="EC" id="5.2.1.8" evidence="2"/>
<dbReference type="InterPro" id="IPR043368">
    <property type="entry name" value="FKBP3"/>
</dbReference>
<accession>A0A8C4R8C8</accession>
<feature type="region of interest" description="Disordered" evidence="3">
    <location>
        <begin position="1"/>
        <end position="33"/>
    </location>
</feature>
<feature type="region of interest" description="Disordered" evidence="3">
    <location>
        <begin position="93"/>
        <end position="134"/>
    </location>
</feature>
<dbReference type="Pfam" id="PF00254">
    <property type="entry name" value="FKBP_C"/>
    <property type="match status" value="1"/>
</dbReference>
<dbReference type="SUPFAM" id="SSF54534">
    <property type="entry name" value="FKBP-like"/>
    <property type="match status" value="1"/>
</dbReference>
<protein>
    <recommendedName>
        <fullName evidence="2">peptidylprolyl isomerase</fullName>
        <ecNumber evidence="2">5.2.1.8</ecNumber>
    </recommendedName>
</protein>
<dbReference type="InterPro" id="IPR041200">
    <property type="entry name" value="FKBP3_BTHB"/>
</dbReference>
<dbReference type="PROSITE" id="PS50059">
    <property type="entry name" value="FKBP_PPIASE"/>
    <property type="match status" value="1"/>
</dbReference>
<reference evidence="5" key="2">
    <citation type="submission" date="2025-09" db="UniProtKB">
        <authorList>
            <consortium name="Ensembl"/>
        </authorList>
    </citation>
    <scope>IDENTIFICATION</scope>
</reference>
<name>A0A8C4R8C8_EPTBU</name>
<dbReference type="Ensembl" id="ENSEBUT00000026959.1">
    <property type="protein sequence ID" value="ENSEBUP00000026383.1"/>
    <property type="gene ID" value="ENSEBUG00000016256.1"/>
</dbReference>
<dbReference type="Pfam" id="PF18410">
    <property type="entry name" value="BTHB"/>
    <property type="match status" value="1"/>
</dbReference>
<evidence type="ECO:0000313" key="6">
    <source>
        <dbReference type="Proteomes" id="UP000694388"/>
    </source>
</evidence>
<keyword evidence="6" id="KW-1185">Reference proteome</keyword>
<feature type="compositionally biased region" description="Polar residues" evidence="3">
    <location>
        <begin position="1"/>
        <end position="10"/>
    </location>
</feature>